<protein>
    <recommendedName>
        <fullName evidence="7">NADH-quinone oxidoreductase subunit</fullName>
        <ecNumber evidence="7">7.1.1.-</ecNumber>
    </recommendedName>
</protein>
<proteinExistence type="inferred from homology"/>
<evidence type="ECO:0000256" key="5">
    <source>
        <dbReference type="ARBA" id="ARBA00022989"/>
    </source>
</evidence>
<dbReference type="PANTHER" id="PTHR11058">
    <property type="entry name" value="NADH-UBIQUINONE OXIDOREDUCTASE CHAIN 3"/>
    <property type="match status" value="1"/>
</dbReference>
<evidence type="ECO:0000256" key="3">
    <source>
        <dbReference type="ARBA" id="ARBA00022448"/>
    </source>
</evidence>
<keyword evidence="5 8" id="KW-1133">Transmembrane helix</keyword>
<dbReference type="InterPro" id="IPR000440">
    <property type="entry name" value="NADH_UbQ/plastoQ_OxRdtase_su3"/>
</dbReference>
<dbReference type="EC" id="7.1.1.-" evidence="7"/>
<dbReference type="Proteomes" id="UP000198870">
    <property type="component" value="Unassembled WGS sequence"/>
</dbReference>
<reference evidence="9 10" key="1">
    <citation type="submission" date="2016-10" db="EMBL/GenBank/DDBJ databases">
        <authorList>
            <person name="de Groot N.N."/>
        </authorList>
    </citation>
    <scope>NUCLEOTIDE SEQUENCE [LARGE SCALE GENOMIC DNA]</scope>
    <source>
        <strain evidence="9 10">AA1</strain>
    </source>
</reference>
<keyword evidence="7" id="KW-0874">Quinone</keyword>
<dbReference type="GO" id="GO:0048038">
    <property type="term" value="F:quinone binding"/>
    <property type="evidence" value="ECO:0007669"/>
    <property type="project" value="UniProtKB-KW"/>
</dbReference>
<comment type="function">
    <text evidence="7">NDH-1 shuttles electrons from NADH, via FMN and iron-sulfur (Fe-S) centers, to quinones in the respiratory chain.</text>
</comment>
<name>A0A1G5GF46_9BACT</name>
<evidence type="ECO:0000256" key="8">
    <source>
        <dbReference type="SAM" id="Phobius"/>
    </source>
</evidence>
<comment type="catalytic activity">
    <reaction evidence="7">
        <text>a quinone + NADH + 5 H(+)(in) = a quinol + NAD(+) + 4 H(+)(out)</text>
        <dbReference type="Rhea" id="RHEA:57888"/>
        <dbReference type="ChEBI" id="CHEBI:15378"/>
        <dbReference type="ChEBI" id="CHEBI:24646"/>
        <dbReference type="ChEBI" id="CHEBI:57540"/>
        <dbReference type="ChEBI" id="CHEBI:57945"/>
        <dbReference type="ChEBI" id="CHEBI:132124"/>
    </reaction>
</comment>
<feature type="transmembrane region" description="Helical" evidence="8">
    <location>
        <begin position="99"/>
        <end position="118"/>
    </location>
</feature>
<evidence type="ECO:0000256" key="1">
    <source>
        <dbReference type="ARBA" id="ARBA00004370"/>
    </source>
</evidence>
<dbReference type="EMBL" id="FMUX01000010">
    <property type="protein sequence ID" value="SCY50165.1"/>
    <property type="molecule type" value="Genomic_DNA"/>
</dbReference>
<evidence type="ECO:0000256" key="7">
    <source>
        <dbReference type="RuleBase" id="RU003639"/>
    </source>
</evidence>
<keyword evidence="10" id="KW-1185">Reference proteome</keyword>
<dbReference type="GO" id="GO:0030964">
    <property type="term" value="C:NADH dehydrogenase complex"/>
    <property type="evidence" value="ECO:0007669"/>
    <property type="project" value="TreeGrafter"/>
</dbReference>
<dbReference type="Gene3D" id="1.20.58.1610">
    <property type="entry name" value="NADH:ubiquinone/plastoquinone oxidoreductase, chain 3"/>
    <property type="match status" value="1"/>
</dbReference>
<evidence type="ECO:0000256" key="6">
    <source>
        <dbReference type="ARBA" id="ARBA00023136"/>
    </source>
</evidence>
<dbReference type="OrthoDB" id="9791970at2"/>
<dbReference type="PANTHER" id="PTHR11058:SF9">
    <property type="entry name" value="NADH-UBIQUINONE OXIDOREDUCTASE CHAIN 3"/>
    <property type="match status" value="1"/>
</dbReference>
<accession>A0A1G5GF46</accession>
<feature type="transmembrane region" description="Helical" evidence="8">
    <location>
        <begin position="12"/>
        <end position="33"/>
    </location>
</feature>
<evidence type="ECO:0000313" key="9">
    <source>
        <dbReference type="EMBL" id="SCY50165.1"/>
    </source>
</evidence>
<dbReference type="STRING" id="419481.SAMN05216233_110128"/>
<evidence type="ECO:0000313" key="10">
    <source>
        <dbReference type="Proteomes" id="UP000198870"/>
    </source>
</evidence>
<keyword evidence="6 8" id="KW-0472">Membrane</keyword>
<comment type="subcellular location">
    <subcellularLocation>
        <location evidence="7">Cell membrane</location>
        <topology evidence="7">Multi-pass membrane protein</topology>
    </subcellularLocation>
    <subcellularLocation>
        <location evidence="1">Membrane</location>
    </subcellularLocation>
</comment>
<dbReference type="RefSeq" id="WP_092211403.1">
    <property type="nucleotide sequence ID" value="NZ_FMUX01000010.1"/>
</dbReference>
<dbReference type="InterPro" id="IPR038430">
    <property type="entry name" value="NDAH_ubi_oxred_su3_sf"/>
</dbReference>
<dbReference type="GO" id="GO:0008137">
    <property type="term" value="F:NADH dehydrogenase (ubiquinone) activity"/>
    <property type="evidence" value="ECO:0007669"/>
    <property type="project" value="InterPro"/>
</dbReference>
<sequence>MESTLAVDYIYVMFFILGGFITAFLPFVIAWMLRPVTVVTARSHQTYECGIEPFNQMWDYRFGISYYLYALIFLAFDVDVLYLFPVATVFNSVPGMRGAVELFIFIGILSLAVVYAWNKGVFTWEKRKA</sequence>
<keyword evidence="7" id="KW-0520">NAD</keyword>
<dbReference type="Pfam" id="PF00507">
    <property type="entry name" value="Oxidored_q4"/>
    <property type="match status" value="1"/>
</dbReference>
<dbReference type="GO" id="GO:0005886">
    <property type="term" value="C:plasma membrane"/>
    <property type="evidence" value="ECO:0007669"/>
    <property type="project" value="UniProtKB-SubCell"/>
</dbReference>
<evidence type="ECO:0000256" key="4">
    <source>
        <dbReference type="ARBA" id="ARBA00022692"/>
    </source>
</evidence>
<keyword evidence="3" id="KW-0813">Transport</keyword>
<comment type="similarity">
    <text evidence="2 7">Belongs to the complex I subunit 3 family.</text>
</comment>
<gene>
    <name evidence="9" type="ORF">SAMN05216233_110128</name>
</gene>
<evidence type="ECO:0000256" key="2">
    <source>
        <dbReference type="ARBA" id="ARBA00008472"/>
    </source>
</evidence>
<organism evidence="9 10">
    <name type="scientific">Desulfoluna spongiiphila</name>
    <dbReference type="NCBI Taxonomy" id="419481"/>
    <lineage>
        <taxon>Bacteria</taxon>
        <taxon>Pseudomonadati</taxon>
        <taxon>Thermodesulfobacteriota</taxon>
        <taxon>Desulfobacteria</taxon>
        <taxon>Desulfobacterales</taxon>
        <taxon>Desulfolunaceae</taxon>
        <taxon>Desulfoluna</taxon>
    </lineage>
</organism>
<feature type="transmembrane region" description="Helical" evidence="8">
    <location>
        <begin position="66"/>
        <end position="87"/>
    </location>
</feature>
<dbReference type="AlphaFoldDB" id="A0A1G5GF46"/>
<keyword evidence="4 7" id="KW-0812">Transmembrane</keyword>